<evidence type="ECO:0000313" key="2">
    <source>
        <dbReference type="EMBL" id="QXO95753.1"/>
    </source>
</evidence>
<dbReference type="AlphaFoldDB" id="A0A8F5VPW8"/>
<feature type="domain" description="PIN" evidence="1">
    <location>
        <begin position="1"/>
        <end position="140"/>
    </location>
</feature>
<sequence>MDTFIDTSIIVPAIIETPDSDTIRGFIETSLNRLVVSPIIYQEALHVGTKILLRERCGIESVAAVRKFIRKNGYDCLLDFIERLNILFMDFTIYADSTNTLLISQIAAKYHLLSGDALIIATCMENNIQSLASFDSDFKNIDGISLLFQ</sequence>
<dbReference type="EMBL" id="CP077107">
    <property type="protein sequence ID" value="QXO95753.1"/>
    <property type="molecule type" value="Genomic_DNA"/>
</dbReference>
<dbReference type="Pfam" id="PF01850">
    <property type="entry name" value="PIN"/>
    <property type="match status" value="1"/>
</dbReference>
<evidence type="ECO:0000259" key="1">
    <source>
        <dbReference type="SMART" id="SM00670"/>
    </source>
</evidence>
<organism evidence="2 3">
    <name type="scientific">Methanospirillum hungatei</name>
    <dbReference type="NCBI Taxonomy" id="2203"/>
    <lineage>
        <taxon>Archaea</taxon>
        <taxon>Methanobacteriati</taxon>
        <taxon>Methanobacteriota</taxon>
        <taxon>Stenosarchaea group</taxon>
        <taxon>Methanomicrobia</taxon>
        <taxon>Methanomicrobiales</taxon>
        <taxon>Methanospirillaceae</taxon>
        <taxon>Methanospirillum</taxon>
    </lineage>
</organism>
<dbReference type="PANTHER" id="PTHR39677:SF4">
    <property type="entry name" value="RIBONUCLEASE VAPC6"/>
    <property type="match status" value="1"/>
</dbReference>
<reference evidence="2 3" key="1">
    <citation type="submission" date="2021-06" db="EMBL/GenBank/DDBJ databases">
        <title>Complete genome sequence of the secondary alcohol utilizing methanogen Methanospirillum hungatei strain GP1.</title>
        <authorList>
            <person name="Day L.A."/>
            <person name="Costa K.C."/>
        </authorList>
    </citation>
    <scope>NUCLEOTIDE SEQUENCE [LARGE SCALE GENOMIC DNA]</scope>
    <source>
        <strain evidence="2 3">GP1</strain>
    </source>
</reference>
<protein>
    <submittedName>
        <fullName evidence="2">PIN domain-containing protein</fullName>
    </submittedName>
</protein>
<dbReference type="OrthoDB" id="21406at2157"/>
<dbReference type="Proteomes" id="UP000694228">
    <property type="component" value="Chromosome"/>
</dbReference>
<accession>A0A8F5VPW8</accession>
<dbReference type="SMART" id="SM00670">
    <property type="entry name" value="PINc"/>
    <property type="match status" value="1"/>
</dbReference>
<dbReference type="InterPro" id="IPR002716">
    <property type="entry name" value="PIN_dom"/>
</dbReference>
<proteinExistence type="predicted"/>
<dbReference type="PANTHER" id="PTHR39677">
    <property type="entry name" value="RIBONUCLEASE VAPC6"/>
    <property type="match status" value="1"/>
</dbReference>
<gene>
    <name evidence="2" type="ORF">KSK55_05000</name>
</gene>
<name>A0A8F5VPW8_METHU</name>
<evidence type="ECO:0000313" key="3">
    <source>
        <dbReference type="Proteomes" id="UP000694228"/>
    </source>
</evidence>